<dbReference type="AlphaFoldDB" id="A0A6G1B3H5"/>
<dbReference type="GO" id="GO:0030527">
    <property type="term" value="F:structural constituent of chromatin"/>
    <property type="evidence" value="ECO:0007669"/>
    <property type="project" value="InterPro"/>
</dbReference>
<dbReference type="Pfam" id="PF00125">
    <property type="entry name" value="Histone"/>
    <property type="match status" value="1"/>
</dbReference>
<dbReference type="SUPFAM" id="SSF47113">
    <property type="entry name" value="Histone-fold"/>
    <property type="match status" value="1"/>
</dbReference>
<dbReference type="InterPro" id="IPR009072">
    <property type="entry name" value="Histone-fold"/>
</dbReference>
<evidence type="ECO:0000259" key="3">
    <source>
        <dbReference type="Pfam" id="PF00125"/>
    </source>
</evidence>
<gene>
    <name evidence="4" type="primary">Subh2bv</name>
    <name evidence="4" type="ORF">FOF47_R13692</name>
</gene>
<accession>A0A6G1B3H5</accession>
<name>A0A6G1B3H5_CROCR</name>
<feature type="region of interest" description="Disordered" evidence="2">
    <location>
        <begin position="1"/>
        <end position="31"/>
    </location>
</feature>
<reference evidence="4 5" key="1">
    <citation type="submission" date="2019-11" db="EMBL/GenBank/DDBJ databases">
        <authorList>
            <person name="Yang C."/>
            <person name="Li F."/>
        </authorList>
    </citation>
    <scope>NUCLEOTIDE SEQUENCE [LARGE SCALE GENOMIC DNA]</scope>
    <source>
        <strain evidence="4">KB4526</strain>
        <tissue evidence="4">Muscle</tissue>
    </source>
</reference>
<dbReference type="CDD" id="cd22910">
    <property type="entry name" value="HFD_H2B"/>
    <property type="match status" value="1"/>
</dbReference>
<dbReference type="GO" id="GO:0046982">
    <property type="term" value="F:protein heterodimerization activity"/>
    <property type="evidence" value="ECO:0007669"/>
    <property type="project" value="InterPro"/>
</dbReference>
<comment type="caution">
    <text evidence="4">The sequence shown here is derived from an EMBL/GenBank/DDBJ whole genome shotgun (WGS) entry which is preliminary data.</text>
</comment>
<dbReference type="PRINTS" id="PR00621">
    <property type="entry name" value="HISTONEH2B"/>
</dbReference>
<proteinExistence type="inferred from homology"/>
<feature type="non-terminal residue" evidence="4">
    <location>
        <position position="126"/>
    </location>
</feature>
<dbReference type="Proteomes" id="UP000475037">
    <property type="component" value="Unassembled WGS sequence"/>
</dbReference>
<evidence type="ECO:0000313" key="4">
    <source>
        <dbReference type="EMBL" id="KAF0882410.1"/>
    </source>
</evidence>
<dbReference type="EMBL" id="VOAJ01002532">
    <property type="protein sequence ID" value="KAF0882410.1"/>
    <property type="molecule type" value="Genomic_DNA"/>
</dbReference>
<dbReference type="GO" id="GO:0005634">
    <property type="term" value="C:nucleus"/>
    <property type="evidence" value="ECO:0007669"/>
    <property type="project" value="UniProtKB-ARBA"/>
</dbReference>
<dbReference type="InterPro" id="IPR000558">
    <property type="entry name" value="Histone_H2B"/>
</dbReference>
<comment type="similarity">
    <text evidence="1">Belongs to the histone H2B family.</text>
</comment>
<dbReference type="Gene3D" id="1.10.20.10">
    <property type="entry name" value="Histone, subunit A"/>
    <property type="match status" value="1"/>
</dbReference>
<sequence>PTSAMAKSTTKKNKCSRGHPSPISRKKSHFSTDIGHRNYSLYVNRVLKEVVPQNGISSHTLDIMNTLINDIFEHISMEASNMMCFRNRRTLTPEDIQKAVYLLLPTKLAKYAVAFGSEAVHRYVHS</sequence>
<feature type="domain" description="Core Histone H2A/H2B/H3" evidence="3">
    <location>
        <begin position="25"/>
        <end position="102"/>
    </location>
</feature>
<protein>
    <submittedName>
        <fullName evidence="4">H2BV protein</fullName>
    </submittedName>
</protein>
<evidence type="ECO:0000256" key="2">
    <source>
        <dbReference type="SAM" id="MobiDB-lite"/>
    </source>
</evidence>
<dbReference type="SMART" id="SM00427">
    <property type="entry name" value="H2B"/>
    <property type="match status" value="1"/>
</dbReference>
<organism evidence="4 5">
    <name type="scientific">Crocuta crocuta</name>
    <name type="common">Spotted hyena</name>
    <dbReference type="NCBI Taxonomy" id="9678"/>
    <lineage>
        <taxon>Eukaryota</taxon>
        <taxon>Metazoa</taxon>
        <taxon>Chordata</taxon>
        <taxon>Craniata</taxon>
        <taxon>Vertebrata</taxon>
        <taxon>Euteleostomi</taxon>
        <taxon>Mammalia</taxon>
        <taxon>Eutheria</taxon>
        <taxon>Laurasiatheria</taxon>
        <taxon>Carnivora</taxon>
        <taxon>Feliformia</taxon>
        <taxon>Hyaenidae</taxon>
        <taxon>Crocuta</taxon>
    </lineage>
</organism>
<evidence type="ECO:0000313" key="5">
    <source>
        <dbReference type="Proteomes" id="UP000475037"/>
    </source>
</evidence>
<feature type="non-terminal residue" evidence="4">
    <location>
        <position position="1"/>
    </location>
</feature>
<dbReference type="GO" id="GO:0000786">
    <property type="term" value="C:nucleosome"/>
    <property type="evidence" value="ECO:0007669"/>
    <property type="project" value="InterPro"/>
</dbReference>
<dbReference type="GO" id="GO:0003677">
    <property type="term" value="F:DNA binding"/>
    <property type="evidence" value="ECO:0007669"/>
    <property type="project" value="InterPro"/>
</dbReference>
<keyword evidence="5" id="KW-1185">Reference proteome</keyword>
<dbReference type="PANTHER" id="PTHR23428">
    <property type="entry name" value="HISTONE H2B"/>
    <property type="match status" value="1"/>
</dbReference>
<dbReference type="FunFam" id="1.10.20.10:FF:000043">
    <property type="entry name" value="Histone H2B"/>
    <property type="match status" value="1"/>
</dbReference>
<dbReference type="InterPro" id="IPR007125">
    <property type="entry name" value="H2A/H2B/H3"/>
</dbReference>
<evidence type="ECO:0000256" key="1">
    <source>
        <dbReference type="ARBA" id="ARBA00006846"/>
    </source>
</evidence>